<evidence type="ECO:0000313" key="1">
    <source>
        <dbReference type="EMBL" id="KAJ8011931.1"/>
    </source>
</evidence>
<name>A0ACC2H869_DALPE</name>
<keyword evidence="2" id="KW-1185">Reference proteome</keyword>
<accession>A0ACC2H869</accession>
<comment type="caution">
    <text evidence="1">The sequence shown here is derived from an EMBL/GenBank/DDBJ whole genome shotgun (WGS) entry which is preliminary data.</text>
</comment>
<organism evidence="1 2">
    <name type="scientific">Dallia pectoralis</name>
    <name type="common">Alaska blackfish</name>
    <dbReference type="NCBI Taxonomy" id="75939"/>
    <lineage>
        <taxon>Eukaryota</taxon>
        <taxon>Metazoa</taxon>
        <taxon>Chordata</taxon>
        <taxon>Craniata</taxon>
        <taxon>Vertebrata</taxon>
        <taxon>Euteleostomi</taxon>
        <taxon>Actinopterygii</taxon>
        <taxon>Neopterygii</taxon>
        <taxon>Teleostei</taxon>
        <taxon>Protacanthopterygii</taxon>
        <taxon>Esociformes</taxon>
        <taxon>Umbridae</taxon>
        <taxon>Dallia</taxon>
    </lineage>
</organism>
<evidence type="ECO:0000313" key="2">
    <source>
        <dbReference type="Proteomes" id="UP001157502"/>
    </source>
</evidence>
<sequence length="106" mass="11210">MGVAGETPSEFQLGSSCLSTSMTGLCRLSRSINGHHSLRLRPPPAAQDQQTSTPAGRAYMMVGVRGCFPHIPSPSRQPGPSGSQAFEGGHCEVKKCFPGFLFSMNA</sequence>
<protein>
    <submittedName>
        <fullName evidence="1">Uncharacterized protein</fullName>
    </submittedName>
</protein>
<reference evidence="1" key="1">
    <citation type="submission" date="2021-05" db="EMBL/GenBank/DDBJ databases">
        <authorList>
            <person name="Pan Q."/>
            <person name="Jouanno E."/>
            <person name="Zahm M."/>
            <person name="Klopp C."/>
            <person name="Cabau C."/>
            <person name="Louis A."/>
            <person name="Berthelot C."/>
            <person name="Parey E."/>
            <person name="Roest Crollius H."/>
            <person name="Montfort J."/>
            <person name="Robinson-Rechavi M."/>
            <person name="Bouchez O."/>
            <person name="Lampietro C."/>
            <person name="Lopez Roques C."/>
            <person name="Donnadieu C."/>
            <person name="Postlethwait J."/>
            <person name="Bobe J."/>
            <person name="Dillon D."/>
            <person name="Chandos A."/>
            <person name="von Hippel F."/>
            <person name="Guiguen Y."/>
        </authorList>
    </citation>
    <scope>NUCLEOTIDE SEQUENCE</scope>
    <source>
        <strain evidence="1">YG-Jan2019</strain>
    </source>
</reference>
<proteinExistence type="predicted"/>
<dbReference type="EMBL" id="CM055732">
    <property type="protein sequence ID" value="KAJ8011931.1"/>
    <property type="molecule type" value="Genomic_DNA"/>
</dbReference>
<dbReference type="Proteomes" id="UP001157502">
    <property type="component" value="Chromosome 5"/>
</dbReference>
<gene>
    <name evidence="1" type="ORF">DPEC_G00063440</name>
</gene>